<dbReference type="Pfam" id="PF12729">
    <property type="entry name" value="4HB_MCP_1"/>
    <property type="match status" value="1"/>
</dbReference>
<dbReference type="RefSeq" id="WP_260569827.1">
    <property type="nucleotide sequence ID" value="NZ_JANIEL010000024.1"/>
</dbReference>
<dbReference type="CDD" id="cd06225">
    <property type="entry name" value="HAMP"/>
    <property type="match status" value="1"/>
</dbReference>
<dbReference type="Gene3D" id="6.10.340.10">
    <property type="match status" value="1"/>
</dbReference>
<evidence type="ECO:0000259" key="8">
    <source>
        <dbReference type="PROSITE" id="PS50111"/>
    </source>
</evidence>
<dbReference type="PROSITE" id="PS50885">
    <property type="entry name" value="HAMP"/>
    <property type="match status" value="1"/>
</dbReference>
<accession>A0ABW2PP70</accession>
<feature type="domain" description="Methyl-accepting transducer" evidence="8">
    <location>
        <begin position="282"/>
        <end position="518"/>
    </location>
</feature>
<evidence type="ECO:0000313" key="10">
    <source>
        <dbReference type="EMBL" id="MFC7388951.1"/>
    </source>
</evidence>
<name>A0ABW2PP70_9BACL</name>
<keyword evidence="3 7" id="KW-0472">Membrane</keyword>
<dbReference type="Proteomes" id="UP001596439">
    <property type="component" value="Unassembled WGS sequence"/>
</dbReference>
<comment type="similarity">
    <text evidence="5">Belongs to the methyl-accepting chemotaxis (MCP) protein family.</text>
</comment>
<evidence type="ECO:0000313" key="11">
    <source>
        <dbReference type="Proteomes" id="UP001596439"/>
    </source>
</evidence>
<evidence type="ECO:0000256" key="2">
    <source>
        <dbReference type="ARBA" id="ARBA00022475"/>
    </source>
</evidence>
<evidence type="ECO:0000256" key="5">
    <source>
        <dbReference type="ARBA" id="ARBA00029447"/>
    </source>
</evidence>
<evidence type="ECO:0000256" key="7">
    <source>
        <dbReference type="SAM" id="Phobius"/>
    </source>
</evidence>
<keyword evidence="7" id="KW-1133">Transmembrane helix</keyword>
<evidence type="ECO:0000256" key="3">
    <source>
        <dbReference type="ARBA" id="ARBA00023136"/>
    </source>
</evidence>
<dbReference type="PROSITE" id="PS50111">
    <property type="entry name" value="CHEMOTAXIS_TRANSDUC_2"/>
    <property type="match status" value="1"/>
</dbReference>
<dbReference type="SMART" id="SM00304">
    <property type="entry name" value="HAMP"/>
    <property type="match status" value="1"/>
</dbReference>
<feature type="transmembrane region" description="Helical" evidence="7">
    <location>
        <begin position="14"/>
        <end position="34"/>
    </location>
</feature>
<dbReference type="CDD" id="cd11386">
    <property type="entry name" value="MCP_signal"/>
    <property type="match status" value="1"/>
</dbReference>
<evidence type="ECO:0000256" key="6">
    <source>
        <dbReference type="PROSITE-ProRule" id="PRU00284"/>
    </source>
</evidence>
<proteinExistence type="inferred from homology"/>
<dbReference type="Pfam" id="PF00015">
    <property type="entry name" value="MCPsignal"/>
    <property type="match status" value="1"/>
</dbReference>
<keyword evidence="4 6" id="KW-0807">Transducer</keyword>
<dbReference type="PANTHER" id="PTHR32089:SF112">
    <property type="entry name" value="LYSOZYME-LIKE PROTEIN-RELATED"/>
    <property type="match status" value="1"/>
</dbReference>
<dbReference type="SUPFAM" id="SSF58104">
    <property type="entry name" value="Methyl-accepting chemotaxis protein (MCP) signaling domain"/>
    <property type="match status" value="1"/>
</dbReference>
<gene>
    <name evidence="10" type="ORF">ACFQO8_02270</name>
</gene>
<keyword evidence="11" id="KW-1185">Reference proteome</keyword>
<dbReference type="InterPro" id="IPR003660">
    <property type="entry name" value="HAMP_dom"/>
</dbReference>
<evidence type="ECO:0000256" key="1">
    <source>
        <dbReference type="ARBA" id="ARBA00004236"/>
    </source>
</evidence>
<dbReference type="InterPro" id="IPR004089">
    <property type="entry name" value="MCPsignal_dom"/>
</dbReference>
<reference evidence="11" key="1">
    <citation type="journal article" date="2019" name="Int. J. Syst. Evol. Microbiol.">
        <title>The Global Catalogue of Microorganisms (GCM) 10K type strain sequencing project: providing services to taxonomists for standard genome sequencing and annotation.</title>
        <authorList>
            <consortium name="The Broad Institute Genomics Platform"/>
            <consortium name="The Broad Institute Genome Sequencing Center for Infectious Disease"/>
            <person name="Wu L."/>
            <person name="Ma J."/>
        </authorList>
    </citation>
    <scope>NUCLEOTIDE SEQUENCE [LARGE SCALE GENOMIC DNA]</scope>
    <source>
        <strain evidence="11">CCUG 55590</strain>
    </source>
</reference>
<dbReference type="InterPro" id="IPR024478">
    <property type="entry name" value="HlyB_4HB_MCP"/>
</dbReference>
<sequence>MKTVFNKWTLSKKIMGSIGLLLILTFVGMGYNLWTLERMTSQYEQMISNDVMKMKAADDLALGMVRQAYGVRGYVLVQDDERKQQIIQGGEEKKAAIESLIELADNESERNEYEALLEYATGYDALATQAITAIDQNDQEAIDRLTLRLMPDVTKSISSTGEALQAETEKDMLGMQTELKQAGERAFLYSVVIAIVSVVLMLGAGYAISRMVTAPLRFLAKEVDVVAEGDLTRADLEALTQDEIGQLMTGFNRMKGNLRELIDRVTQNAQEITAQSEELYASTEEMASQTEETTRLIDRVVEETVAQAKEANGSARAVAAADEGIGQIAGSIVSIDDDVSQSLKLAEEGGSTMTQAKDEVRALERETRLTGESISALKQQSDEIALITEVIQSITDQTNLLALNAAIEAARAGEQGKGFAVVAEEVRKLAEQSKQSATQIAGLIESIQAQSNAVLDQHVVSAKRVETNSQLLERATRAFEQIVRQLETSVDNTSHIRIASNEIAETTKQVATSSLQMSRDSEKMAETMRSVGETADSQLAMIQELNGVAESLGNMTSDLQTLIGRFTT</sequence>
<evidence type="ECO:0000256" key="4">
    <source>
        <dbReference type="ARBA" id="ARBA00023224"/>
    </source>
</evidence>
<keyword evidence="2" id="KW-1003">Cell membrane</keyword>
<dbReference type="Pfam" id="PF00672">
    <property type="entry name" value="HAMP"/>
    <property type="match status" value="1"/>
</dbReference>
<dbReference type="PANTHER" id="PTHR32089">
    <property type="entry name" value="METHYL-ACCEPTING CHEMOTAXIS PROTEIN MCPB"/>
    <property type="match status" value="1"/>
</dbReference>
<feature type="domain" description="HAMP" evidence="9">
    <location>
        <begin position="210"/>
        <end position="263"/>
    </location>
</feature>
<feature type="transmembrane region" description="Helical" evidence="7">
    <location>
        <begin position="186"/>
        <end position="208"/>
    </location>
</feature>
<protein>
    <submittedName>
        <fullName evidence="10">Methyl-accepting chemotaxis protein</fullName>
    </submittedName>
</protein>
<dbReference type="Gene3D" id="1.10.287.950">
    <property type="entry name" value="Methyl-accepting chemotaxis protein"/>
    <property type="match status" value="1"/>
</dbReference>
<organism evidence="10 11">
    <name type="scientific">Exiguobacterium aestuarii</name>
    <dbReference type="NCBI Taxonomy" id="273527"/>
    <lineage>
        <taxon>Bacteria</taxon>
        <taxon>Bacillati</taxon>
        <taxon>Bacillota</taxon>
        <taxon>Bacilli</taxon>
        <taxon>Bacillales</taxon>
        <taxon>Bacillales Family XII. Incertae Sedis</taxon>
        <taxon>Exiguobacterium</taxon>
    </lineage>
</organism>
<dbReference type="SMART" id="SM00283">
    <property type="entry name" value="MA"/>
    <property type="match status" value="1"/>
</dbReference>
<dbReference type="EMBL" id="JBHTCE010000001">
    <property type="protein sequence ID" value="MFC7388951.1"/>
    <property type="molecule type" value="Genomic_DNA"/>
</dbReference>
<evidence type="ECO:0000259" key="9">
    <source>
        <dbReference type="PROSITE" id="PS50885"/>
    </source>
</evidence>
<keyword evidence="7" id="KW-0812">Transmembrane</keyword>
<comment type="caution">
    <text evidence="10">The sequence shown here is derived from an EMBL/GenBank/DDBJ whole genome shotgun (WGS) entry which is preliminary data.</text>
</comment>
<comment type="subcellular location">
    <subcellularLocation>
        <location evidence="1">Cell membrane</location>
    </subcellularLocation>
</comment>